<keyword evidence="2" id="KW-1185">Reference proteome</keyword>
<evidence type="ECO:0008006" key="3">
    <source>
        <dbReference type="Google" id="ProtNLM"/>
    </source>
</evidence>
<reference evidence="1 2" key="1">
    <citation type="submission" date="2019-05" db="EMBL/GenBank/DDBJ databases">
        <authorList>
            <person name="Qu J.-H."/>
        </authorList>
    </citation>
    <scope>NUCLEOTIDE SEQUENCE [LARGE SCALE GENOMIC DNA]</scope>
    <source>
        <strain evidence="1 2">NS28</strain>
    </source>
</reference>
<protein>
    <recommendedName>
        <fullName evidence="3">Lipocalin-like domain-containing protein</fullName>
    </recommendedName>
</protein>
<sequence>MKKLIFLCLVVFLGSCKDNKEEVTPESDYTSEFIGNYWTNTIDGPASTRQEWEVTSPAKNQLRIIYTKNIEVKAAGTTLTLVQNYNLVNVQTTGYDSFTINEVVDVEQSNGKPLKQKVEGVSTKVINASGIPQINITLKLTDSETGASSEEYLEFKKK</sequence>
<accession>A0A5M8R1R8</accession>
<name>A0A5M8R1R8_9BACT</name>
<gene>
    <name evidence="1" type="ORF">FEM33_01775</name>
</gene>
<organism evidence="1 2">
    <name type="scientific">Dyadobacter flavalbus</name>
    <dbReference type="NCBI Taxonomy" id="2579942"/>
    <lineage>
        <taxon>Bacteria</taxon>
        <taxon>Pseudomonadati</taxon>
        <taxon>Bacteroidota</taxon>
        <taxon>Cytophagia</taxon>
        <taxon>Cytophagales</taxon>
        <taxon>Spirosomataceae</taxon>
        <taxon>Dyadobacter</taxon>
    </lineage>
</organism>
<dbReference type="OrthoDB" id="955523at2"/>
<evidence type="ECO:0000313" key="1">
    <source>
        <dbReference type="EMBL" id="KAA6441488.1"/>
    </source>
</evidence>
<dbReference type="PROSITE" id="PS51257">
    <property type="entry name" value="PROKAR_LIPOPROTEIN"/>
    <property type="match status" value="1"/>
</dbReference>
<dbReference type="RefSeq" id="WP_139010408.1">
    <property type="nucleotide sequence ID" value="NZ_VBSN01000013.1"/>
</dbReference>
<proteinExistence type="predicted"/>
<dbReference type="AlphaFoldDB" id="A0A5M8R1R8"/>
<dbReference type="EMBL" id="VBSN01000013">
    <property type="protein sequence ID" value="KAA6441488.1"/>
    <property type="molecule type" value="Genomic_DNA"/>
</dbReference>
<comment type="caution">
    <text evidence="1">The sequence shown here is derived from an EMBL/GenBank/DDBJ whole genome shotgun (WGS) entry which is preliminary data.</text>
</comment>
<dbReference type="Proteomes" id="UP000323994">
    <property type="component" value="Unassembled WGS sequence"/>
</dbReference>
<evidence type="ECO:0000313" key="2">
    <source>
        <dbReference type="Proteomes" id="UP000323994"/>
    </source>
</evidence>